<evidence type="ECO:0000313" key="5">
    <source>
        <dbReference type="EMBL" id="KAG5671795.1"/>
    </source>
</evidence>
<dbReference type="InterPro" id="IPR038606">
    <property type="entry name" value="To_sf"/>
</dbReference>
<protein>
    <submittedName>
        <fullName evidence="5">Uncharacterized protein</fullName>
    </submittedName>
</protein>
<sequence>MKVIFINFLVFSNFIAAISDPIEDIFANCRLSQPKKEFEECLKFALNQLNPLFKYGLPEYGVAPFDPHQQSYVEQVRGNDRFVGGYRLLLKDVSEYGWTQSKITDLKMDFEHNAMIYTQYFPLKSLDGHYIFESKVLGQPVTTHGNWSLVLKDYSQTTTIRRLGGQGSRLKVRVVIDKIGGMQLHISDLFRGSVIIESIADLLINTTWRPFLPFMKPLIEDLVSSAFTDIFNESFRYFPVEKFIKY</sequence>
<dbReference type="EMBL" id="JADBJN010000003">
    <property type="protein sequence ID" value="KAG5671795.1"/>
    <property type="molecule type" value="Genomic_DNA"/>
</dbReference>
<organism evidence="5 6">
    <name type="scientific">Polypedilum vanderplanki</name>
    <name type="common">Sleeping chironomid midge</name>
    <dbReference type="NCBI Taxonomy" id="319348"/>
    <lineage>
        <taxon>Eukaryota</taxon>
        <taxon>Metazoa</taxon>
        <taxon>Ecdysozoa</taxon>
        <taxon>Arthropoda</taxon>
        <taxon>Hexapoda</taxon>
        <taxon>Insecta</taxon>
        <taxon>Pterygota</taxon>
        <taxon>Neoptera</taxon>
        <taxon>Endopterygota</taxon>
        <taxon>Diptera</taxon>
        <taxon>Nematocera</taxon>
        <taxon>Chironomoidea</taxon>
        <taxon>Chironomidae</taxon>
        <taxon>Chironominae</taxon>
        <taxon>Polypedilum</taxon>
        <taxon>Polypedilum</taxon>
    </lineage>
</organism>
<reference evidence="5" key="1">
    <citation type="submission" date="2021-03" db="EMBL/GenBank/DDBJ databases">
        <title>Chromosome level genome of the anhydrobiotic midge Polypedilum vanderplanki.</title>
        <authorList>
            <person name="Yoshida Y."/>
            <person name="Kikawada T."/>
            <person name="Gusev O."/>
        </authorList>
    </citation>
    <scope>NUCLEOTIDE SEQUENCE</scope>
    <source>
        <strain evidence="5">NIAS01</strain>
        <tissue evidence="5">Whole body or cell culture</tissue>
    </source>
</reference>
<evidence type="ECO:0000256" key="2">
    <source>
        <dbReference type="ARBA" id="ARBA00023108"/>
    </source>
</evidence>
<dbReference type="Proteomes" id="UP001107558">
    <property type="component" value="Chromosome 3"/>
</dbReference>
<dbReference type="InterPro" id="IPR010562">
    <property type="entry name" value="Haemolymph_juvenile_hormone-bd"/>
</dbReference>
<proteinExistence type="inferred from homology"/>
<evidence type="ECO:0000256" key="4">
    <source>
        <dbReference type="SAM" id="SignalP"/>
    </source>
</evidence>
<keyword evidence="2" id="KW-0090">Biological rhythms</keyword>
<dbReference type="GO" id="GO:0007623">
    <property type="term" value="P:circadian rhythm"/>
    <property type="evidence" value="ECO:0007669"/>
    <property type="project" value="UniProtKB-ARBA"/>
</dbReference>
<comment type="caution">
    <text evidence="5">The sequence shown here is derived from an EMBL/GenBank/DDBJ whole genome shotgun (WGS) entry which is preliminary data.</text>
</comment>
<dbReference type="GO" id="GO:0005615">
    <property type="term" value="C:extracellular space"/>
    <property type="evidence" value="ECO:0007669"/>
    <property type="project" value="TreeGrafter"/>
</dbReference>
<dbReference type="OrthoDB" id="8183816at2759"/>
<keyword evidence="6" id="KW-1185">Reference proteome</keyword>
<evidence type="ECO:0000313" key="6">
    <source>
        <dbReference type="Proteomes" id="UP001107558"/>
    </source>
</evidence>
<gene>
    <name evidence="5" type="ORF">PVAND_001971</name>
</gene>
<accession>A0A9J6BQT8</accession>
<dbReference type="PANTHER" id="PTHR11008:SF15">
    <property type="entry name" value="CIRCADIAN CLOCK-CONTROLLED PROTEIN"/>
    <property type="match status" value="1"/>
</dbReference>
<feature type="signal peptide" evidence="4">
    <location>
        <begin position="1"/>
        <end position="19"/>
    </location>
</feature>
<dbReference type="Gene3D" id="3.15.10.30">
    <property type="entry name" value="Haemolymph juvenile hormone binding protein"/>
    <property type="match status" value="1"/>
</dbReference>
<evidence type="ECO:0000256" key="3">
    <source>
        <dbReference type="ARBA" id="ARBA00060902"/>
    </source>
</evidence>
<name>A0A9J6BQT8_POLVA</name>
<dbReference type="Pfam" id="PF06585">
    <property type="entry name" value="JHBP"/>
    <property type="match status" value="1"/>
</dbReference>
<dbReference type="AlphaFoldDB" id="A0A9J6BQT8"/>
<comment type="similarity">
    <text evidence="3">Belongs to the TO family.</text>
</comment>
<dbReference type="SMART" id="SM00700">
    <property type="entry name" value="JHBP"/>
    <property type="match status" value="1"/>
</dbReference>
<dbReference type="FunFam" id="3.15.10.30:FF:000001">
    <property type="entry name" value="Takeout-like protein 1"/>
    <property type="match status" value="1"/>
</dbReference>
<keyword evidence="1 4" id="KW-0732">Signal</keyword>
<evidence type="ECO:0000256" key="1">
    <source>
        <dbReference type="ARBA" id="ARBA00022729"/>
    </source>
</evidence>
<dbReference type="PANTHER" id="PTHR11008">
    <property type="entry name" value="PROTEIN TAKEOUT-LIKE PROTEIN"/>
    <property type="match status" value="1"/>
</dbReference>
<feature type="chain" id="PRO_5039891439" evidence="4">
    <location>
        <begin position="20"/>
        <end position="246"/>
    </location>
</feature>